<sequence>KSMETSAKKMDLKGDMENKMLLKSVGEINFRMELYPPIEPYNSGFLKVSGIHSLYWEQSGNPDGH</sequence>
<evidence type="ECO:0000313" key="1">
    <source>
        <dbReference type="EMBL" id="KAH9315344.1"/>
    </source>
</evidence>
<keyword evidence="2" id="KW-1185">Reference proteome</keyword>
<proteinExistence type="predicted"/>
<evidence type="ECO:0000313" key="2">
    <source>
        <dbReference type="Proteomes" id="UP000824469"/>
    </source>
</evidence>
<name>A0AA38G5K9_TAXCH</name>
<feature type="non-terminal residue" evidence="1">
    <location>
        <position position="1"/>
    </location>
</feature>
<organism evidence="1 2">
    <name type="scientific">Taxus chinensis</name>
    <name type="common">Chinese yew</name>
    <name type="synonym">Taxus wallichiana var. chinensis</name>
    <dbReference type="NCBI Taxonomy" id="29808"/>
    <lineage>
        <taxon>Eukaryota</taxon>
        <taxon>Viridiplantae</taxon>
        <taxon>Streptophyta</taxon>
        <taxon>Embryophyta</taxon>
        <taxon>Tracheophyta</taxon>
        <taxon>Spermatophyta</taxon>
        <taxon>Pinopsida</taxon>
        <taxon>Pinidae</taxon>
        <taxon>Conifers II</taxon>
        <taxon>Cupressales</taxon>
        <taxon>Taxaceae</taxon>
        <taxon>Taxus</taxon>
    </lineage>
</organism>
<reference evidence="1 2" key="1">
    <citation type="journal article" date="2021" name="Nat. Plants">
        <title>The Taxus genome provides insights into paclitaxel biosynthesis.</title>
        <authorList>
            <person name="Xiong X."/>
            <person name="Gou J."/>
            <person name="Liao Q."/>
            <person name="Li Y."/>
            <person name="Zhou Q."/>
            <person name="Bi G."/>
            <person name="Li C."/>
            <person name="Du R."/>
            <person name="Wang X."/>
            <person name="Sun T."/>
            <person name="Guo L."/>
            <person name="Liang H."/>
            <person name="Lu P."/>
            <person name="Wu Y."/>
            <person name="Zhang Z."/>
            <person name="Ro D.K."/>
            <person name="Shang Y."/>
            <person name="Huang S."/>
            <person name="Yan J."/>
        </authorList>
    </citation>
    <scope>NUCLEOTIDE SEQUENCE [LARGE SCALE GENOMIC DNA]</scope>
    <source>
        <strain evidence="1">Ta-2019</strain>
    </source>
</reference>
<accession>A0AA38G5K9</accession>
<dbReference type="AlphaFoldDB" id="A0AA38G5K9"/>
<feature type="non-terminal residue" evidence="1">
    <location>
        <position position="65"/>
    </location>
</feature>
<dbReference type="Proteomes" id="UP000824469">
    <property type="component" value="Unassembled WGS sequence"/>
</dbReference>
<protein>
    <submittedName>
        <fullName evidence="1">Uncharacterized protein</fullName>
    </submittedName>
</protein>
<dbReference type="EMBL" id="JAHRHJ020000005">
    <property type="protein sequence ID" value="KAH9315344.1"/>
    <property type="molecule type" value="Genomic_DNA"/>
</dbReference>
<comment type="caution">
    <text evidence="1">The sequence shown here is derived from an EMBL/GenBank/DDBJ whole genome shotgun (WGS) entry which is preliminary data.</text>
</comment>
<gene>
    <name evidence="1" type="ORF">KI387_023971</name>
</gene>